<evidence type="ECO:0000313" key="2">
    <source>
        <dbReference type="Proteomes" id="UP000053558"/>
    </source>
</evidence>
<dbReference type="GeneID" id="19209347"/>
<dbReference type="KEGG" id="cput:CONPUDRAFT_75423"/>
<proteinExistence type="predicted"/>
<gene>
    <name evidence="1" type="ORF">CONPUDRAFT_75423</name>
</gene>
<organism evidence="1 2">
    <name type="scientific">Coniophora puteana (strain RWD-64-598)</name>
    <name type="common">Brown rot fungus</name>
    <dbReference type="NCBI Taxonomy" id="741705"/>
    <lineage>
        <taxon>Eukaryota</taxon>
        <taxon>Fungi</taxon>
        <taxon>Dikarya</taxon>
        <taxon>Basidiomycota</taxon>
        <taxon>Agaricomycotina</taxon>
        <taxon>Agaricomycetes</taxon>
        <taxon>Agaricomycetidae</taxon>
        <taxon>Boletales</taxon>
        <taxon>Coniophorineae</taxon>
        <taxon>Coniophoraceae</taxon>
        <taxon>Coniophora</taxon>
    </lineage>
</organism>
<dbReference type="Proteomes" id="UP000053558">
    <property type="component" value="Unassembled WGS sequence"/>
</dbReference>
<dbReference type="EMBL" id="JH711583">
    <property type="protein sequence ID" value="EIW77568.1"/>
    <property type="molecule type" value="Genomic_DNA"/>
</dbReference>
<comment type="caution">
    <text evidence="1">The sequence shown here is derived from an EMBL/GenBank/DDBJ whole genome shotgun (WGS) entry which is preliminary data.</text>
</comment>
<evidence type="ECO:0000313" key="1">
    <source>
        <dbReference type="EMBL" id="EIW77568.1"/>
    </source>
</evidence>
<name>A0A5M3MEB6_CONPW</name>
<protein>
    <submittedName>
        <fullName evidence="1">Uncharacterized protein</fullName>
    </submittedName>
</protein>
<sequence>MPPPPPHFNGKVKVEQQMGRFIETYRHATVIIYGTTFIIESPVCKQGKTITPDWKVYSQTYEEESSWVIDIRDKEFGIDKTIARFILWFKSPDIHSRFGHVMHDCLVLASGTPSELRGCSPFDFADIQENEWNEARLVSDLDGEEWVKPG</sequence>
<dbReference type="AlphaFoldDB" id="A0A5M3MEB6"/>
<accession>A0A5M3MEB6</accession>
<keyword evidence="2" id="KW-1185">Reference proteome</keyword>
<reference evidence="2" key="1">
    <citation type="journal article" date="2012" name="Science">
        <title>The Paleozoic origin of enzymatic lignin decomposition reconstructed from 31 fungal genomes.</title>
        <authorList>
            <person name="Floudas D."/>
            <person name="Binder M."/>
            <person name="Riley R."/>
            <person name="Barry K."/>
            <person name="Blanchette R.A."/>
            <person name="Henrissat B."/>
            <person name="Martinez A.T."/>
            <person name="Otillar R."/>
            <person name="Spatafora J.W."/>
            <person name="Yadav J.S."/>
            <person name="Aerts A."/>
            <person name="Benoit I."/>
            <person name="Boyd A."/>
            <person name="Carlson A."/>
            <person name="Copeland A."/>
            <person name="Coutinho P.M."/>
            <person name="de Vries R.P."/>
            <person name="Ferreira P."/>
            <person name="Findley K."/>
            <person name="Foster B."/>
            <person name="Gaskell J."/>
            <person name="Glotzer D."/>
            <person name="Gorecki P."/>
            <person name="Heitman J."/>
            <person name="Hesse C."/>
            <person name="Hori C."/>
            <person name="Igarashi K."/>
            <person name="Jurgens J.A."/>
            <person name="Kallen N."/>
            <person name="Kersten P."/>
            <person name="Kohler A."/>
            <person name="Kuees U."/>
            <person name="Kumar T.K.A."/>
            <person name="Kuo A."/>
            <person name="LaButti K."/>
            <person name="Larrondo L.F."/>
            <person name="Lindquist E."/>
            <person name="Ling A."/>
            <person name="Lombard V."/>
            <person name="Lucas S."/>
            <person name="Lundell T."/>
            <person name="Martin R."/>
            <person name="McLaughlin D.J."/>
            <person name="Morgenstern I."/>
            <person name="Morin E."/>
            <person name="Murat C."/>
            <person name="Nagy L.G."/>
            <person name="Nolan M."/>
            <person name="Ohm R.A."/>
            <person name="Patyshakuliyeva A."/>
            <person name="Rokas A."/>
            <person name="Ruiz-Duenas F.J."/>
            <person name="Sabat G."/>
            <person name="Salamov A."/>
            <person name="Samejima M."/>
            <person name="Schmutz J."/>
            <person name="Slot J.C."/>
            <person name="St John F."/>
            <person name="Stenlid J."/>
            <person name="Sun H."/>
            <person name="Sun S."/>
            <person name="Syed K."/>
            <person name="Tsang A."/>
            <person name="Wiebenga A."/>
            <person name="Young D."/>
            <person name="Pisabarro A."/>
            <person name="Eastwood D.C."/>
            <person name="Martin F."/>
            <person name="Cullen D."/>
            <person name="Grigoriev I.V."/>
            <person name="Hibbett D.S."/>
        </authorList>
    </citation>
    <scope>NUCLEOTIDE SEQUENCE [LARGE SCALE GENOMIC DNA]</scope>
    <source>
        <strain evidence="2">RWD-64-598 SS2</strain>
    </source>
</reference>
<dbReference type="RefSeq" id="XP_007771848.1">
    <property type="nucleotide sequence ID" value="XM_007773658.1"/>
</dbReference>